<dbReference type="AlphaFoldDB" id="A0AAV4C748"/>
<evidence type="ECO:0000313" key="4">
    <source>
        <dbReference type="Proteomes" id="UP000735302"/>
    </source>
</evidence>
<keyword evidence="4" id="KW-1185">Reference proteome</keyword>
<comment type="caution">
    <text evidence="3">The sequence shown here is derived from an EMBL/GenBank/DDBJ whole genome shotgun (WGS) entry which is preliminary data.</text>
</comment>
<feature type="signal peptide" evidence="2">
    <location>
        <begin position="1"/>
        <end position="20"/>
    </location>
</feature>
<dbReference type="Proteomes" id="UP000735302">
    <property type="component" value="Unassembled WGS sequence"/>
</dbReference>
<evidence type="ECO:0000313" key="3">
    <source>
        <dbReference type="EMBL" id="GFO27166.1"/>
    </source>
</evidence>
<gene>
    <name evidence="3" type="ORF">PoB_005367100</name>
</gene>
<protein>
    <submittedName>
        <fullName evidence="3">Uncharacterized protein</fullName>
    </submittedName>
</protein>
<accession>A0AAV4C748</accession>
<evidence type="ECO:0000256" key="1">
    <source>
        <dbReference type="SAM" id="MobiDB-lite"/>
    </source>
</evidence>
<evidence type="ECO:0000256" key="2">
    <source>
        <dbReference type="SAM" id="SignalP"/>
    </source>
</evidence>
<name>A0AAV4C748_9GAST</name>
<feature type="region of interest" description="Disordered" evidence="1">
    <location>
        <begin position="21"/>
        <end position="45"/>
    </location>
</feature>
<organism evidence="3 4">
    <name type="scientific">Plakobranchus ocellatus</name>
    <dbReference type="NCBI Taxonomy" id="259542"/>
    <lineage>
        <taxon>Eukaryota</taxon>
        <taxon>Metazoa</taxon>
        <taxon>Spiralia</taxon>
        <taxon>Lophotrochozoa</taxon>
        <taxon>Mollusca</taxon>
        <taxon>Gastropoda</taxon>
        <taxon>Heterobranchia</taxon>
        <taxon>Euthyneura</taxon>
        <taxon>Panpulmonata</taxon>
        <taxon>Sacoglossa</taxon>
        <taxon>Placobranchoidea</taxon>
        <taxon>Plakobranchidae</taxon>
        <taxon>Plakobranchus</taxon>
    </lineage>
</organism>
<reference evidence="3 4" key="1">
    <citation type="journal article" date="2021" name="Elife">
        <title>Chloroplast acquisition without the gene transfer in kleptoplastic sea slugs, Plakobranchus ocellatus.</title>
        <authorList>
            <person name="Maeda T."/>
            <person name="Takahashi S."/>
            <person name="Yoshida T."/>
            <person name="Shimamura S."/>
            <person name="Takaki Y."/>
            <person name="Nagai Y."/>
            <person name="Toyoda A."/>
            <person name="Suzuki Y."/>
            <person name="Arimoto A."/>
            <person name="Ishii H."/>
            <person name="Satoh N."/>
            <person name="Nishiyama T."/>
            <person name="Hasebe M."/>
            <person name="Maruyama T."/>
            <person name="Minagawa J."/>
            <person name="Obokata J."/>
            <person name="Shigenobu S."/>
        </authorList>
    </citation>
    <scope>NUCLEOTIDE SEQUENCE [LARGE SCALE GENOMIC DNA]</scope>
</reference>
<keyword evidence="2" id="KW-0732">Signal</keyword>
<proteinExistence type="predicted"/>
<feature type="chain" id="PRO_5043595890" evidence="2">
    <location>
        <begin position="21"/>
        <end position="180"/>
    </location>
</feature>
<sequence length="180" mass="19554">MRVLALLCFCLVGLFGAVQSGPPSSQAEEVESATESRCRSQGGPASHCDGYCDDDTGLLNLIVLTQTSSLHPHKTKRTATTPGLYTMRVLALLCFCLTVLFGAVHSVSECTVETPHDLTRPCLDHQESIIDSQTGITYCCSEGLLISAAVAYVNGERIMRCSCYTLEEHCARYPFSKHCL</sequence>
<dbReference type="EMBL" id="BLXT01005884">
    <property type="protein sequence ID" value="GFO27166.1"/>
    <property type="molecule type" value="Genomic_DNA"/>
</dbReference>